<dbReference type="EMBL" id="BOOP01000015">
    <property type="protein sequence ID" value="GII38684.1"/>
    <property type="molecule type" value="Genomic_DNA"/>
</dbReference>
<gene>
    <name evidence="2" type="ORF">Pph01_36870</name>
</gene>
<reference evidence="2 3" key="1">
    <citation type="submission" date="2021-01" db="EMBL/GenBank/DDBJ databases">
        <title>Whole genome shotgun sequence of Planotetraspora phitsanulokensis NBRC 104273.</title>
        <authorList>
            <person name="Komaki H."/>
            <person name="Tamura T."/>
        </authorList>
    </citation>
    <scope>NUCLEOTIDE SEQUENCE [LARGE SCALE GENOMIC DNA]</scope>
    <source>
        <strain evidence="2 3">NBRC 104273</strain>
    </source>
</reference>
<accession>A0A8J3U9X2</accession>
<keyword evidence="3" id="KW-1185">Reference proteome</keyword>
<comment type="caution">
    <text evidence="2">The sequence shown here is derived from an EMBL/GenBank/DDBJ whole genome shotgun (WGS) entry which is preliminary data.</text>
</comment>
<dbReference type="AlphaFoldDB" id="A0A8J3U9X2"/>
<evidence type="ECO:0000256" key="1">
    <source>
        <dbReference type="SAM" id="MobiDB-lite"/>
    </source>
</evidence>
<dbReference type="Gene3D" id="6.20.20.10">
    <property type="match status" value="1"/>
</dbReference>
<dbReference type="SUPFAM" id="SSF57938">
    <property type="entry name" value="DnaJ/Hsp40 cysteine-rich domain"/>
    <property type="match status" value="1"/>
</dbReference>
<sequence length="123" mass="13801">MNTNHLGIRNTSRSELRMRIITLLWSVSEAVFAEVDAFAWVQNWEIKRTWHSRTYRDKQFNALITCRACEATGKAGDRPCRTCGGFGRVNLLEPPPRPEGEDSGAEGVTTQPARDERPPGALT</sequence>
<feature type="region of interest" description="Disordered" evidence="1">
    <location>
        <begin position="87"/>
        <end position="123"/>
    </location>
</feature>
<name>A0A8J3U9X2_9ACTN</name>
<proteinExistence type="predicted"/>
<protein>
    <submittedName>
        <fullName evidence="2">Uncharacterized protein</fullName>
    </submittedName>
</protein>
<dbReference type="Proteomes" id="UP000622547">
    <property type="component" value="Unassembled WGS sequence"/>
</dbReference>
<evidence type="ECO:0000313" key="3">
    <source>
        <dbReference type="Proteomes" id="UP000622547"/>
    </source>
</evidence>
<organism evidence="2 3">
    <name type="scientific">Planotetraspora phitsanulokensis</name>
    <dbReference type="NCBI Taxonomy" id="575192"/>
    <lineage>
        <taxon>Bacteria</taxon>
        <taxon>Bacillati</taxon>
        <taxon>Actinomycetota</taxon>
        <taxon>Actinomycetes</taxon>
        <taxon>Streptosporangiales</taxon>
        <taxon>Streptosporangiaceae</taxon>
        <taxon>Planotetraspora</taxon>
    </lineage>
</organism>
<dbReference type="InterPro" id="IPR036410">
    <property type="entry name" value="HSP_DnaJ_Cys-rich_dom_sf"/>
</dbReference>
<feature type="compositionally biased region" description="Basic and acidic residues" evidence="1">
    <location>
        <begin position="113"/>
        <end position="123"/>
    </location>
</feature>
<evidence type="ECO:0000313" key="2">
    <source>
        <dbReference type="EMBL" id="GII38684.1"/>
    </source>
</evidence>